<evidence type="ECO:0000256" key="7">
    <source>
        <dbReference type="ARBA" id="ARBA00022737"/>
    </source>
</evidence>
<keyword evidence="11" id="KW-0379">Hydroxylation</keyword>
<dbReference type="Proteomes" id="UP000636800">
    <property type="component" value="Chromosome 13"/>
</dbReference>
<feature type="region of interest" description="Disordered" evidence="14">
    <location>
        <begin position="38"/>
        <end position="57"/>
    </location>
</feature>
<evidence type="ECO:0000256" key="4">
    <source>
        <dbReference type="ARBA" id="ARBA00022614"/>
    </source>
</evidence>
<organism evidence="17 18">
    <name type="scientific">Vanilla planifolia</name>
    <name type="common">Vanilla</name>
    <dbReference type="NCBI Taxonomy" id="51239"/>
    <lineage>
        <taxon>Eukaryota</taxon>
        <taxon>Viridiplantae</taxon>
        <taxon>Streptophyta</taxon>
        <taxon>Embryophyta</taxon>
        <taxon>Tracheophyta</taxon>
        <taxon>Spermatophyta</taxon>
        <taxon>Magnoliopsida</taxon>
        <taxon>Liliopsida</taxon>
        <taxon>Asparagales</taxon>
        <taxon>Orchidaceae</taxon>
        <taxon>Vanilloideae</taxon>
        <taxon>Vanilleae</taxon>
        <taxon>Vanilla</taxon>
    </lineage>
</organism>
<evidence type="ECO:0000256" key="10">
    <source>
        <dbReference type="ARBA" id="ARBA00023180"/>
    </source>
</evidence>
<evidence type="ECO:0000256" key="3">
    <source>
        <dbReference type="ARBA" id="ARBA00022525"/>
    </source>
</evidence>
<keyword evidence="8" id="KW-1133">Transmembrane helix</keyword>
<dbReference type="PANTHER" id="PTHR32093:SF124">
    <property type="entry name" value="POLLEN-SPECIFIC LEUCINE-RICH REPEAT EXTENSIN-LIKE PROTEIN 1"/>
    <property type="match status" value="1"/>
</dbReference>
<evidence type="ECO:0000313" key="17">
    <source>
        <dbReference type="EMBL" id="KAG0454999.1"/>
    </source>
</evidence>
<dbReference type="InterPro" id="IPR003591">
    <property type="entry name" value="Leu-rich_rpt_typical-subtyp"/>
</dbReference>
<keyword evidence="5" id="KW-0812">Transmembrane</keyword>
<keyword evidence="10" id="KW-0325">Glycoprotein</keyword>
<comment type="subcellular location">
    <subcellularLocation>
        <location evidence="1">Secreted</location>
        <location evidence="1">Cell wall</location>
    </subcellularLocation>
</comment>
<dbReference type="EMBL" id="JADCNL010000013">
    <property type="protein sequence ID" value="KAG0454999.1"/>
    <property type="molecule type" value="Genomic_DNA"/>
</dbReference>
<dbReference type="InterPro" id="IPR051582">
    <property type="entry name" value="LRR_extensin-like_regulator"/>
</dbReference>
<keyword evidence="3" id="KW-0964">Secreted</keyword>
<keyword evidence="2" id="KW-0134">Cell wall</keyword>
<evidence type="ECO:0000313" key="18">
    <source>
        <dbReference type="Proteomes" id="UP000636800"/>
    </source>
</evidence>
<dbReference type="FunFam" id="3.80.10.10:FF:000224">
    <property type="entry name" value="Leucine-rich repeat extensin-like protein 1"/>
    <property type="match status" value="1"/>
</dbReference>
<evidence type="ECO:0000256" key="12">
    <source>
        <dbReference type="ARBA" id="ARBA00023316"/>
    </source>
</evidence>
<feature type="domain" description="Leucine-rich repeat-containing N-terminal plant-type" evidence="16">
    <location>
        <begin position="68"/>
        <end position="102"/>
    </location>
</feature>
<gene>
    <name evidence="17" type="ORF">HPP92_024291</name>
</gene>
<evidence type="ECO:0000256" key="5">
    <source>
        <dbReference type="ARBA" id="ARBA00022692"/>
    </source>
</evidence>
<evidence type="ECO:0000259" key="16">
    <source>
        <dbReference type="Pfam" id="PF08263"/>
    </source>
</evidence>
<dbReference type="Gene3D" id="3.80.10.10">
    <property type="entry name" value="Ribonuclease Inhibitor"/>
    <property type="match status" value="2"/>
</dbReference>
<evidence type="ECO:0000256" key="9">
    <source>
        <dbReference type="ARBA" id="ARBA00023136"/>
    </source>
</evidence>
<evidence type="ECO:0000256" key="8">
    <source>
        <dbReference type="ARBA" id="ARBA00022989"/>
    </source>
</evidence>
<evidence type="ECO:0000256" key="2">
    <source>
        <dbReference type="ARBA" id="ARBA00022512"/>
    </source>
</evidence>
<dbReference type="GO" id="GO:0071555">
    <property type="term" value="P:cell wall organization"/>
    <property type="evidence" value="ECO:0007669"/>
    <property type="project" value="UniProtKB-KW"/>
</dbReference>
<dbReference type="InterPro" id="IPR013210">
    <property type="entry name" value="LRR_N_plant-typ"/>
</dbReference>
<proteinExistence type="predicted"/>
<dbReference type="Pfam" id="PF08263">
    <property type="entry name" value="LRRNT_2"/>
    <property type="match status" value="1"/>
</dbReference>
<dbReference type="SMART" id="SM00369">
    <property type="entry name" value="LRR_TYP"/>
    <property type="match status" value="4"/>
</dbReference>
<keyword evidence="18" id="KW-1185">Reference proteome</keyword>
<dbReference type="AlphaFoldDB" id="A0A835PKK9"/>
<keyword evidence="12" id="KW-0961">Cell wall biogenesis/degradation</keyword>
<feature type="signal peptide" evidence="15">
    <location>
        <begin position="1"/>
        <end position="30"/>
    </location>
</feature>
<name>A0A835PKK9_VANPL</name>
<keyword evidence="9" id="KW-0472">Membrane</keyword>
<evidence type="ECO:0000256" key="15">
    <source>
        <dbReference type="SAM" id="SignalP"/>
    </source>
</evidence>
<evidence type="ECO:0000256" key="14">
    <source>
        <dbReference type="SAM" id="MobiDB-lite"/>
    </source>
</evidence>
<dbReference type="SUPFAM" id="SSF52058">
    <property type="entry name" value="L domain-like"/>
    <property type="match status" value="1"/>
</dbReference>
<evidence type="ECO:0000256" key="1">
    <source>
        <dbReference type="ARBA" id="ARBA00004191"/>
    </source>
</evidence>
<dbReference type="Pfam" id="PF13855">
    <property type="entry name" value="LRR_8"/>
    <property type="match status" value="2"/>
</dbReference>
<keyword evidence="7" id="KW-0677">Repeat</keyword>
<feature type="chain" id="PRO_5032935288" description="Cell wall hydroxyproline-rich glycoprotein" evidence="15">
    <location>
        <begin position="31"/>
        <end position="402"/>
    </location>
</feature>
<evidence type="ECO:0000256" key="13">
    <source>
        <dbReference type="ARBA" id="ARBA00041871"/>
    </source>
</evidence>
<dbReference type="InterPro" id="IPR032675">
    <property type="entry name" value="LRR_dom_sf"/>
</dbReference>
<keyword evidence="4" id="KW-0433">Leucine-rich repeat</keyword>
<feature type="compositionally biased region" description="Polar residues" evidence="14">
    <location>
        <begin position="328"/>
        <end position="337"/>
    </location>
</feature>
<dbReference type="PANTHER" id="PTHR32093">
    <property type="entry name" value="LEUCINE-RICH REPEAT EXTENSIN-LIKE PROTEIN 3-RELATED"/>
    <property type="match status" value="1"/>
</dbReference>
<dbReference type="OrthoDB" id="191686at2759"/>
<feature type="region of interest" description="Disordered" evidence="14">
    <location>
        <begin position="328"/>
        <end position="388"/>
    </location>
</feature>
<protein>
    <recommendedName>
        <fullName evidence="13">Cell wall hydroxyproline-rich glycoprotein</fullName>
    </recommendedName>
</protein>
<accession>A0A835PKK9</accession>
<evidence type="ECO:0000256" key="6">
    <source>
        <dbReference type="ARBA" id="ARBA00022729"/>
    </source>
</evidence>
<sequence>MAASPPRHFLFSLLIFSTFLLLLLPPIISAANGPRQLHHLPDDSDSDTDSDINAGPRIKNPRIRRAYLALQAMKKAIHSDPFNTTADWSGPDVCSYTGVFCSPALDKPSLDVVSGVDLNGADIAGHLPSQLGLLTDAALIHLNSNRFCGVVPKTLSRLSLLHELDLSNNRLVGPFPSVVLGMRALRYLDLRYNDFEGALPEELFEKNLDAVFLNDNRFDSNIPQSLGSSPASAVILANNRFVGQLGNVTVFDASYNHFTGAVPETFAGLRSVEELDLGHNVFTGVLPGAVCNLPKLKNLTFSHNFFRGKSSGCSSKVRPGLLFGDESNCLSGRSGQRTPKECASMDNTPADCRKSNCTDGSSGKPEPKPKPEPSPPPLSKKQPLPCFSPDVAKATAISGAVP</sequence>
<evidence type="ECO:0000256" key="11">
    <source>
        <dbReference type="ARBA" id="ARBA00023278"/>
    </source>
</evidence>
<comment type="caution">
    <text evidence="17">The sequence shown here is derived from an EMBL/GenBank/DDBJ whole genome shotgun (WGS) entry which is preliminary data.</text>
</comment>
<keyword evidence="6 15" id="KW-0732">Signal</keyword>
<dbReference type="InterPro" id="IPR001611">
    <property type="entry name" value="Leu-rich_rpt"/>
</dbReference>
<reference evidence="17 18" key="1">
    <citation type="journal article" date="2020" name="Nat. Food">
        <title>A phased Vanilla planifolia genome enables genetic improvement of flavour and production.</title>
        <authorList>
            <person name="Hasing T."/>
            <person name="Tang H."/>
            <person name="Brym M."/>
            <person name="Khazi F."/>
            <person name="Huang T."/>
            <person name="Chambers A.H."/>
        </authorList>
    </citation>
    <scope>NUCLEOTIDE SEQUENCE [LARGE SCALE GENOMIC DNA]</scope>
    <source>
        <tissue evidence="17">Leaf</tissue>
    </source>
</reference>